<keyword evidence="2" id="KW-0472">Membrane</keyword>
<sequence>MSTTTAPPPPAAPSPGGSTATSVGPGTLWRKARGPLAFLGALVVLAVLLSLGAETTRSGPLEPNNPGPEGSRALIEIMRQRGTGVTIARDTTTAVTAARPDTLLVVASSHRLLPEELERLADTPGDLLLVLPTTGAMEELAPGVRTSGDTDERTLAAACDLPAARAAGSADTGGELYAVGGDGATTCYPDQGGDALVQVPRDGGVTTVLGSSGPLTNDRLDREGNAALALNLVGDRDVVWFLPEVPAASGEKDIWALLPRSFYLAVVPLGAALLLLAVWRGRRLGPLVAERLPVVVRASETTEGRARLYAARRARDRAAGSLRSGLIGRMRPALGLGADSAPDAVVEAVAVRSGDDPARVRALLYGPESGPDDDPHTADDAALVRLADELDALEKRLR</sequence>
<feature type="transmembrane region" description="Helical" evidence="2">
    <location>
        <begin position="36"/>
        <end position="53"/>
    </location>
</feature>
<accession>A0ABN2T3Y7</accession>
<feature type="compositionally biased region" description="Pro residues" evidence="1">
    <location>
        <begin position="1"/>
        <end position="13"/>
    </location>
</feature>
<dbReference type="Pfam" id="PF14258">
    <property type="entry name" value="DUF4350"/>
    <property type="match status" value="1"/>
</dbReference>
<evidence type="ECO:0000313" key="4">
    <source>
        <dbReference type="EMBL" id="GAA1998226.1"/>
    </source>
</evidence>
<proteinExistence type="predicted"/>
<keyword evidence="5" id="KW-1185">Reference proteome</keyword>
<evidence type="ECO:0000256" key="2">
    <source>
        <dbReference type="SAM" id="Phobius"/>
    </source>
</evidence>
<feature type="region of interest" description="Disordered" evidence="1">
    <location>
        <begin position="1"/>
        <end position="26"/>
    </location>
</feature>
<reference evidence="4 5" key="1">
    <citation type="journal article" date="2019" name="Int. J. Syst. Evol. Microbiol.">
        <title>The Global Catalogue of Microorganisms (GCM) 10K type strain sequencing project: providing services to taxonomists for standard genome sequencing and annotation.</title>
        <authorList>
            <consortium name="The Broad Institute Genomics Platform"/>
            <consortium name="The Broad Institute Genome Sequencing Center for Infectious Disease"/>
            <person name="Wu L."/>
            <person name="Ma J."/>
        </authorList>
    </citation>
    <scope>NUCLEOTIDE SEQUENCE [LARGE SCALE GENOMIC DNA]</scope>
    <source>
        <strain evidence="4 5">JCM 15313</strain>
    </source>
</reference>
<organism evidence="4 5">
    <name type="scientific">Nocardiopsis rhodophaea</name>
    <dbReference type="NCBI Taxonomy" id="280238"/>
    <lineage>
        <taxon>Bacteria</taxon>
        <taxon>Bacillati</taxon>
        <taxon>Actinomycetota</taxon>
        <taxon>Actinomycetes</taxon>
        <taxon>Streptosporangiales</taxon>
        <taxon>Nocardiopsidaceae</taxon>
        <taxon>Nocardiopsis</taxon>
    </lineage>
</organism>
<keyword evidence="2" id="KW-1133">Transmembrane helix</keyword>
<evidence type="ECO:0000259" key="3">
    <source>
        <dbReference type="Pfam" id="PF14258"/>
    </source>
</evidence>
<dbReference type="EMBL" id="BAAAPC010000010">
    <property type="protein sequence ID" value="GAA1998226.1"/>
    <property type="molecule type" value="Genomic_DNA"/>
</dbReference>
<protein>
    <submittedName>
        <fullName evidence="4">DUF4350 domain-containing protein</fullName>
    </submittedName>
</protein>
<evidence type="ECO:0000256" key="1">
    <source>
        <dbReference type="SAM" id="MobiDB-lite"/>
    </source>
</evidence>
<dbReference type="InterPro" id="IPR010916">
    <property type="entry name" value="TonB_box_CS"/>
</dbReference>
<dbReference type="PROSITE" id="PS00430">
    <property type="entry name" value="TONB_DEPENDENT_REC_1"/>
    <property type="match status" value="1"/>
</dbReference>
<dbReference type="InterPro" id="IPR025646">
    <property type="entry name" value="DUF4350"/>
</dbReference>
<dbReference type="Proteomes" id="UP001501585">
    <property type="component" value="Unassembled WGS sequence"/>
</dbReference>
<dbReference type="RefSeq" id="WP_344102046.1">
    <property type="nucleotide sequence ID" value="NZ_BAAAPC010000010.1"/>
</dbReference>
<evidence type="ECO:0000313" key="5">
    <source>
        <dbReference type="Proteomes" id="UP001501585"/>
    </source>
</evidence>
<gene>
    <name evidence="4" type="ORF">GCM10009799_26560</name>
</gene>
<feature type="domain" description="DUF4350" evidence="3">
    <location>
        <begin position="63"/>
        <end position="233"/>
    </location>
</feature>
<comment type="caution">
    <text evidence="4">The sequence shown here is derived from an EMBL/GenBank/DDBJ whole genome shotgun (WGS) entry which is preliminary data.</text>
</comment>
<name>A0ABN2T3Y7_9ACTN</name>
<feature type="transmembrane region" description="Helical" evidence="2">
    <location>
        <begin position="262"/>
        <end position="279"/>
    </location>
</feature>
<keyword evidence="2" id="KW-0812">Transmembrane</keyword>